<accession>A0A8S5PMC3</accession>
<dbReference type="EMBL" id="BK015452">
    <property type="protein sequence ID" value="DAE07619.1"/>
    <property type="molecule type" value="Genomic_DNA"/>
</dbReference>
<sequence length="37" mass="3997">MGGDGCQDALERLPSAIVTWGRYDYRVVPVKASDAAK</sequence>
<proteinExistence type="predicted"/>
<name>A0A8S5PMC3_9CAUD</name>
<evidence type="ECO:0000313" key="1">
    <source>
        <dbReference type="EMBL" id="DAE07619.1"/>
    </source>
</evidence>
<organism evidence="1">
    <name type="scientific">Podoviridae sp. ctnCN2</name>
    <dbReference type="NCBI Taxonomy" id="2825274"/>
    <lineage>
        <taxon>Viruses</taxon>
        <taxon>Duplodnaviria</taxon>
        <taxon>Heunggongvirae</taxon>
        <taxon>Uroviricota</taxon>
        <taxon>Caudoviricetes</taxon>
    </lineage>
</organism>
<reference evidence="1" key="1">
    <citation type="journal article" date="2021" name="Proc. Natl. Acad. Sci. U.S.A.">
        <title>A Catalog of Tens of Thousands of Viruses from Human Metagenomes Reveals Hidden Associations with Chronic Diseases.</title>
        <authorList>
            <person name="Tisza M.J."/>
            <person name="Buck C.B."/>
        </authorList>
    </citation>
    <scope>NUCLEOTIDE SEQUENCE</scope>
    <source>
        <strain evidence="1">CtnCN2</strain>
    </source>
</reference>
<protein>
    <submittedName>
        <fullName evidence="1">Uncharacterized protein</fullName>
    </submittedName>
</protein>